<evidence type="ECO:0000313" key="1">
    <source>
        <dbReference type="EMBL" id="KAJ8627090.1"/>
    </source>
</evidence>
<reference evidence="1 2" key="1">
    <citation type="journal article" date="2022" name="Hortic Res">
        <title>A haplotype resolved chromosomal level avocado genome allows analysis of novel avocado genes.</title>
        <authorList>
            <person name="Nath O."/>
            <person name="Fletcher S.J."/>
            <person name="Hayward A."/>
            <person name="Shaw L.M."/>
            <person name="Masouleh A.K."/>
            <person name="Furtado A."/>
            <person name="Henry R.J."/>
            <person name="Mitter N."/>
        </authorList>
    </citation>
    <scope>NUCLEOTIDE SEQUENCE [LARGE SCALE GENOMIC DNA]</scope>
    <source>
        <strain evidence="2">cv. Hass</strain>
    </source>
</reference>
<protein>
    <submittedName>
        <fullName evidence="1">Uncharacterized protein</fullName>
    </submittedName>
</protein>
<dbReference type="Proteomes" id="UP001234297">
    <property type="component" value="Chromosome 6"/>
</dbReference>
<gene>
    <name evidence="1" type="ORF">MRB53_020397</name>
</gene>
<proteinExistence type="predicted"/>
<comment type="caution">
    <text evidence="1">The sequence shown here is derived from an EMBL/GenBank/DDBJ whole genome shotgun (WGS) entry which is preliminary data.</text>
</comment>
<organism evidence="1 2">
    <name type="scientific">Persea americana</name>
    <name type="common">Avocado</name>
    <dbReference type="NCBI Taxonomy" id="3435"/>
    <lineage>
        <taxon>Eukaryota</taxon>
        <taxon>Viridiplantae</taxon>
        <taxon>Streptophyta</taxon>
        <taxon>Embryophyta</taxon>
        <taxon>Tracheophyta</taxon>
        <taxon>Spermatophyta</taxon>
        <taxon>Magnoliopsida</taxon>
        <taxon>Magnoliidae</taxon>
        <taxon>Laurales</taxon>
        <taxon>Lauraceae</taxon>
        <taxon>Persea</taxon>
    </lineage>
</organism>
<evidence type="ECO:0000313" key="2">
    <source>
        <dbReference type="Proteomes" id="UP001234297"/>
    </source>
</evidence>
<dbReference type="EMBL" id="CM056814">
    <property type="protein sequence ID" value="KAJ8627090.1"/>
    <property type="molecule type" value="Genomic_DNA"/>
</dbReference>
<accession>A0ACC2L0X8</accession>
<keyword evidence="2" id="KW-1185">Reference proteome</keyword>
<sequence length="96" mass="10845">MVSSLKSKVHLNGLLQLIAWNNVRRITLYGMFKVHMNGRLLQLTSWNSVSRNTLYGMFQLFANLSNEAEHFFTFLSVTLSVAPLVGISYGSNKSFS</sequence>
<name>A0ACC2L0X8_PERAE</name>